<dbReference type="InterPro" id="IPR006683">
    <property type="entry name" value="Thioestr_dom"/>
</dbReference>
<keyword evidence="1" id="KW-0378">Hydrolase</keyword>
<dbReference type="Gene3D" id="3.10.129.10">
    <property type="entry name" value="Hotdog Thioesterase"/>
    <property type="match status" value="1"/>
</dbReference>
<dbReference type="Proteomes" id="UP000034076">
    <property type="component" value="Unassembled WGS sequence"/>
</dbReference>
<dbReference type="OrthoDB" id="286702at2"/>
<dbReference type="CDD" id="cd03443">
    <property type="entry name" value="PaaI_thioesterase"/>
    <property type="match status" value="1"/>
</dbReference>
<evidence type="ECO:0000313" key="4">
    <source>
        <dbReference type="Proteomes" id="UP000034076"/>
    </source>
</evidence>
<evidence type="ECO:0000256" key="1">
    <source>
        <dbReference type="ARBA" id="ARBA00022801"/>
    </source>
</evidence>
<dbReference type="PANTHER" id="PTHR42856">
    <property type="entry name" value="ACYL-COENZYME A THIOESTERASE PAAI"/>
    <property type="match status" value="1"/>
</dbReference>
<dbReference type="InterPro" id="IPR029069">
    <property type="entry name" value="HotDog_dom_sf"/>
</dbReference>
<comment type="caution">
    <text evidence="3">The sequence shown here is derived from an EMBL/GenBank/DDBJ whole genome shotgun (WGS) entry which is preliminary data.</text>
</comment>
<name>A0A0M2NMN2_9FIRM</name>
<dbReference type="PATRIC" id="fig|270498.16.peg.433"/>
<gene>
    <name evidence="3" type="ORF">CHK_0834</name>
</gene>
<dbReference type="SUPFAM" id="SSF54637">
    <property type="entry name" value="Thioesterase/thiol ester dehydrase-isomerase"/>
    <property type="match status" value="1"/>
</dbReference>
<organism evidence="3 4">
    <name type="scientific">Christensenella hongkongensis</name>
    <dbReference type="NCBI Taxonomy" id="270498"/>
    <lineage>
        <taxon>Bacteria</taxon>
        <taxon>Bacillati</taxon>
        <taxon>Bacillota</taxon>
        <taxon>Clostridia</taxon>
        <taxon>Christensenellales</taxon>
        <taxon>Christensenellaceae</taxon>
        <taxon>Christensenella</taxon>
    </lineage>
</organism>
<sequence length="134" mass="14374">MDIDKVKEFFQKDRFVHANGIDIVSAGEGTCECAAVIAESHLNAGNVVQGGMIFTIADFAFAVASNCKHPNVVSMNNNITYVRPPKGKTLIARAKEISATRKTCLYEVELTDELGTQVAFMTATGYIKGGSIGL</sequence>
<proteinExistence type="predicted"/>
<dbReference type="InterPro" id="IPR003736">
    <property type="entry name" value="PAAI_dom"/>
</dbReference>
<protein>
    <submittedName>
        <fullName evidence="3">Phenylacetic acid degradation protein PaaD, thioesterase</fullName>
    </submittedName>
</protein>
<keyword evidence="4" id="KW-1185">Reference proteome</keyword>
<dbReference type="RefSeq" id="WP_046442759.1">
    <property type="nucleotide sequence ID" value="NZ_CAUERS010000011.1"/>
</dbReference>
<reference evidence="3 4" key="1">
    <citation type="submission" date="2015-04" db="EMBL/GenBank/DDBJ databases">
        <title>Draft genome sequence of bacteremic isolate Catabacter hongkongensis type strain HKU16T.</title>
        <authorList>
            <person name="Lau S.K."/>
            <person name="Teng J.L."/>
            <person name="Huang Y."/>
            <person name="Curreem S.O."/>
            <person name="Tsui S.K."/>
            <person name="Woo P.C."/>
        </authorList>
    </citation>
    <scope>NUCLEOTIDE SEQUENCE [LARGE SCALE GENOMIC DNA]</scope>
    <source>
        <strain evidence="3 4">HKU16</strain>
    </source>
</reference>
<dbReference type="STRING" id="270498.CHK_0834"/>
<dbReference type="InterPro" id="IPR052723">
    <property type="entry name" value="Acyl-CoA_thioesterase_PaaI"/>
</dbReference>
<feature type="domain" description="Thioesterase" evidence="2">
    <location>
        <begin position="46"/>
        <end position="118"/>
    </location>
</feature>
<dbReference type="Pfam" id="PF03061">
    <property type="entry name" value="4HBT"/>
    <property type="match status" value="1"/>
</dbReference>
<evidence type="ECO:0000313" key="3">
    <source>
        <dbReference type="EMBL" id="KKI51667.1"/>
    </source>
</evidence>
<dbReference type="GO" id="GO:0016289">
    <property type="term" value="F:acyl-CoA hydrolase activity"/>
    <property type="evidence" value="ECO:0007669"/>
    <property type="project" value="UniProtKB-ARBA"/>
</dbReference>
<dbReference type="NCBIfam" id="TIGR00369">
    <property type="entry name" value="unchar_dom_1"/>
    <property type="match status" value="1"/>
</dbReference>
<dbReference type="EMBL" id="LAYJ01000068">
    <property type="protein sequence ID" value="KKI51667.1"/>
    <property type="molecule type" value="Genomic_DNA"/>
</dbReference>
<dbReference type="AlphaFoldDB" id="A0A0M2NMN2"/>
<accession>A0A0M2NMN2</accession>
<evidence type="ECO:0000259" key="2">
    <source>
        <dbReference type="Pfam" id="PF03061"/>
    </source>
</evidence>
<dbReference type="PANTHER" id="PTHR42856:SF1">
    <property type="entry name" value="ACYL-COENZYME A THIOESTERASE PAAI"/>
    <property type="match status" value="1"/>
</dbReference>